<evidence type="ECO:0000313" key="2">
    <source>
        <dbReference type="EMBL" id="MXU91604.1"/>
    </source>
</evidence>
<sequence length="124" mass="13605">MRTPSSSNMLFIWLGVAVVAKSRSCGALCISRSLTAPPAMRSSWPCRRKMSTSSFTSGVKSARNCGLSSFIVLGILRPVGVQVVRQRLWSLMHRCGKIRRNLGVRLANMNGLFPVVAVTRGYSF</sequence>
<proteinExistence type="predicted"/>
<dbReference type="AlphaFoldDB" id="A0A6B0UQ35"/>
<reference evidence="2" key="1">
    <citation type="submission" date="2019-12" db="EMBL/GenBank/DDBJ databases">
        <title>An insight into the sialome of adult female Ixodes ricinus ticks feeding for 6 days.</title>
        <authorList>
            <person name="Perner J."/>
            <person name="Ribeiro J.M.C."/>
        </authorList>
    </citation>
    <scope>NUCLEOTIDE SEQUENCE</scope>
    <source>
        <strain evidence="2">Semi-engorged</strain>
        <tissue evidence="2">Salivary glands</tissue>
    </source>
</reference>
<protein>
    <submittedName>
        <fullName evidence="2">Putative secreted protein</fullName>
    </submittedName>
</protein>
<feature type="signal peptide" evidence="1">
    <location>
        <begin position="1"/>
        <end position="27"/>
    </location>
</feature>
<name>A0A6B0UQ35_IXORI</name>
<accession>A0A6B0UQ35</accession>
<organism evidence="2">
    <name type="scientific">Ixodes ricinus</name>
    <name type="common">Common tick</name>
    <name type="synonym">Acarus ricinus</name>
    <dbReference type="NCBI Taxonomy" id="34613"/>
    <lineage>
        <taxon>Eukaryota</taxon>
        <taxon>Metazoa</taxon>
        <taxon>Ecdysozoa</taxon>
        <taxon>Arthropoda</taxon>
        <taxon>Chelicerata</taxon>
        <taxon>Arachnida</taxon>
        <taxon>Acari</taxon>
        <taxon>Parasitiformes</taxon>
        <taxon>Ixodida</taxon>
        <taxon>Ixodoidea</taxon>
        <taxon>Ixodidae</taxon>
        <taxon>Ixodinae</taxon>
        <taxon>Ixodes</taxon>
    </lineage>
</organism>
<dbReference type="EMBL" id="GIFC01009521">
    <property type="protein sequence ID" value="MXU91604.1"/>
    <property type="molecule type" value="Transcribed_RNA"/>
</dbReference>
<keyword evidence="1" id="KW-0732">Signal</keyword>
<feature type="chain" id="PRO_5025665477" evidence="1">
    <location>
        <begin position="28"/>
        <end position="124"/>
    </location>
</feature>
<evidence type="ECO:0000256" key="1">
    <source>
        <dbReference type="SAM" id="SignalP"/>
    </source>
</evidence>